<evidence type="ECO:0000313" key="3">
    <source>
        <dbReference type="Proteomes" id="UP000766698"/>
    </source>
</evidence>
<dbReference type="SUPFAM" id="SSF63825">
    <property type="entry name" value="YWTD domain"/>
    <property type="match status" value="1"/>
</dbReference>
<dbReference type="InterPro" id="IPR006311">
    <property type="entry name" value="TAT_signal"/>
</dbReference>
<evidence type="ECO:0000256" key="1">
    <source>
        <dbReference type="SAM" id="SignalP"/>
    </source>
</evidence>
<keyword evidence="1" id="KW-0732">Signal</keyword>
<accession>A0ABR6EML9</accession>
<dbReference type="PROSITE" id="PS51318">
    <property type="entry name" value="TAT"/>
    <property type="match status" value="1"/>
</dbReference>
<dbReference type="Proteomes" id="UP000766698">
    <property type="component" value="Unassembled WGS sequence"/>
</dbReference>
<protein>
    <recommendedName>
        <fullName evidence="4">Secreted protein</fullName>
    </recommendedName>
</protein>
<feature type="signal peptide" evidence="1">
    <location>
        <begin position="1"/>
        <end position="30"/>
    </location>
</feature>
<feature type="chain" id="PRO_5045087106" description="Secreted protein" evidence="1">
    <location>
        <begin position="31"/>
        <end position="331"/>
    </location>
</feature>
<name>A0ABR6EML9_9ACTN</name>
<proteinExistence type="predicted"/>
<dbReference type="EMBL" id="WMLF01000538">
    <property type="protein sequence ID" value="MBB1246581.1"/>
    <property type="molecule type" value="Genomic_DNA"/>
</dbReference>
<keyword evidence="3" id="KW-1185">Reference proteome</keyword>
<organism evidence="2 3">
    <name type="scientific">Streptomyces durbertensis</name>
    <dbReference type="NCBI Taxonomy" id="2448886"/>
    <lineage>
        <taxon>Bacteria</taxon>
        <taxon>Bacillati</taxon>
        <taxon>Actinomycetota</taxon>
        <taxon>Actinomycetes</taxon>
        <taxon>Kitasatosporales</taxon>
        <taxon>Streptomycetaceae</taxon>
        <taxon>Streptomyces</taxon>
    </lineage>
</organism>
<evidence type="ECO:0000313" key="2">
    <source>
        <dbReference type="EMBL" id="MBB1246581.1"/>
    </source>
</evidence>
<comment type="caution">
    <text evidence="2">The sequence shown here is derived from an EMBL/GenBank/DDBJ whole genome shotgun (WGS) entry which is preliminary data.</text>
</comment>
<dbReference type="RefSeq" id="WP_182857830.1">
    <property type="nucleotide sequence ID" value="NZ_WMLF01000538.1"/>
</dbReference>
<gene>
    <name evidence="2" type="ORF">GL263_23965</name>
</gene>
<evidence type="ECO:0008006" key="4">
    <source>
        <dbReference type="Google" id="ProtNLM"/>
    </source>
</evidence>
<sequence length="331" mass="36749">MDRRTLLRSAAATAAGAPFASLALPADAHAADTYHVAVCEQAANEILIHPVNKPWTPANRIWRWSPPVAIDENGRNTWRHLSDIRFRDTSAFGWVALVAASEGKVGIVDMPNEDPAGALLWSARPYGKPHAIERIPGTGAVVTASSGRSDRVDWPGFLTVYGPTDVNDPGSLRRVQEIRFQGAHGLWYDGRHLWALGTWTLAKYRVAGDHLDTRLELVWQHSWSERPYNGHSLDTDYGNSAYLLITGGGIVQRVHKATGLIQEWNPTGVGVKSYARVASGNSFWVQASEQWWSKYVQFFDNAGNPSFRRHLEGYGREARFYKARVSSVAFA</sequence>
<reference evidence="3" key="1">
    <citation type="journal article" date="2020" name="Syst. Appl. Microbiol.">
        <title>Streptomyces alkaliterrae sp. nov., isolated from an alkaline soil, and emended descriptions of Streptomyces alkaliphilus, Streptomyces calidiresistens and Streptomyces durbertensis.</title>
        <authorList>
            <person name="Swiecimska M."/>
            <person name="Golinska P."/>
            <person name="Nouioui I."/>
            <person name="Wypij M."/>
            <person name="Rai M."/>
            <person name="Sangal V."/>
            <person name="Goodfellow M."/>
        </authorList>
    </citation>
    <scope>NUCLEOTIDE SEQUENCE [LARGE SCALE GENOMIC DNA]</scope>
    <source>
        <strain evidence="3">DSM 104538</strain>
    </source>
</reference>